<dbReference type="GO" id="GO:0003677">
    <property type="term" value="F:DNA binding"/>
    <property type="evidence" value="ECO:0007669"/>
    <property type="project" value="UniProtKB-KW"/>
</dbReference>
<keyword evidence="1" id="KW-0238">DNA-binding</keyword>
<protein>
    <submittedName>
        <fullName evidence="3">Transposase IS605 OrfB</fullName>
    </submittedName>
</protein>
<dbReference type="AlphaFoldDB" id="C4KKH4"/>
<dbReference type="NCBIfam" id="TIGR01766">
    <property type="entry name" value="IS200/IS605 family accessory protein TnpB-like domain"/>
    <property type="match status" value="1"/>
</dbReference>
<dbReference type="EMBL" id="CP001402">
    <property type="protein sequence ID" value="ACR42836.1"/>
    <property type="molecule type" value="Genomic_DNA"/>
</dbReference>
<organism evidence="3 4">
    <name type="scientific">Saccharolobus islandicus (strain M.16.4 / Kamchatka #3)</name>
    <name type="common">Sulfolobus islandicus</name>
    <dbReference type="NCBI Taxonomy" id="426118"/>
    <lineage>
        <taxon>Archaea</taxon>
        <taxon>Thermoproteota</taxon>
        <taxon>Thermoprotei</taxon>
        <taxon>Sulfolobales</taxon>
        <taxon>Sulfolobaceae</taxon>
        <taxon>Saccharolobus</taxon>
    </lineage>
</organism>
<dbReference type="HOGENOM" id="CLU_134213_1_0_2"/>
<proteinExistence type="predicted"/>
<dbReference type="InterPro" id="IPR010095">
    <property type="entry name" value="Cas12f1-like_TNB"/>
</dbReference>
<evidence type="ECO:0000256" key="1">
    <source>
        <dbReference type="ARBA" id="ARBA00023125"/>
    </source>
</evidence>
<accession>C4KKH4</accession>
<evidence type="ECO:0000313" key="3">
    <source>
        <dbReference type="EMBL" id="ACR42836.1"/>
    </source>
</evidence>
<dbReference type="KEGG" id="sid:M164_2234"/>
<name>C4KKH4_SACI6</name>
<feature type="domain" description="Cas12f1-like TNB" evidence="2">
    <location>
        <begin position="19"/>
        <end position="83"/>
    </location>
</feature>
<sequence>MGILSTWITFRDKLYLMQYRRVQCWIVWQAKKHGLIVKFVNPSYSSVSCPKCNKKMREVSYRYSRCPSCGYENDRDVIAIMNLS</sequence>
<dbReference type="Proteomes" id="UP000001479">
    <property type="component" value="Chromosome"/>
</dbReference>
<dbReference type="Pfam" id="PF07282">
    <property type="entry name" value="Cas12f1-like_TNB"/>
    <property type="match status" value="1"/>
</dbReference>
<reference evidence="3 4" key="1">
    <citation type="journal article" date="2009" name="Proc. Natl. Acad. Sci. U.S.A.">
        <title>Biogeography of the Sulfolobus islandicus pan-genome.</title>
        <authorList>
            <person name="Reno M.L."/>
            <person name="Held N.L."/>
            <person name="Fields C.J."/>
            <person name="Burke P.V."/>
            <person name="Whitaker R.J."/>
        </authorList>
    </citation>
    <scope>NUCLEOTIDE SEQUENCE [LARGE SCALE GENOMIC DNA]</scope>
    <source>
        <strain evidence="4">M.16.4 / Kamchatka #3</strain>
    </source>
</reference>
<evidence type="ECO:0000259" key="2">
    <source>
        <dbReference type="Pfam" id="PF07282"/>
    </source>
</evidence>
<gene>
    <name evidence="3" type="ordered locus">M164_2234</name>
</gene>
<evidence type="ECO:0000313" key="4">
    <source>
        <dbReference type="Proteomes" id="UP000001479"/>
    </source>
</evidence>